<sequence length="53" mass="5911">MESISLKSVRLAAKQVSAKAKRITLRSDIKRKMNNAYVDSSFKQPGNEVDVSN</sequence>
<accession>A0A085LRZ8</accession>
<keyword evidence="2" id="KW-1185">Reference proteome</keyword>
<reference evidence="1 2" key="1">
    <citation type="journal article" date="2014" name="Nat. Genet.">
        <title>Genome and transcriptome of the porcine whipworm Trichuris suis.</title>
        <authorList>
            <person name="Jex A.R."/>
            <person name="Nejsum P."/>
            <person name="Schwarz E.M."/>
            <person name="Hu L."/>
            <person name="Young N.D."/>
            <person name="Hall R.S."/>
            <person name="Korhonen P.K."/>
            <person name="Liao S."/>
            <person name="Thamsborg S."/>
            <person name="Xia J."/>
            <person name="Xu P."/>
            <person name="Wang S."/>
            <person name="Scheerlinck J.P."/>
            <person name="Hofmann A."/>
            <person name="Sternberg P.W."/>
            <person name="Wang J."/>
            <person name="Gasser R.B."/>
        </authorList>
    </citation>
    <scope>NUCLEOTIDE SEQUENCE [LARGE SCALE GENOMIC DNA]</scope>
    <source>
        <strain evidence="1">DCEP-RM93M</strain>
    </source>
</reference>
<dbReference type="Proteomes" id="UP000030764">
    <property type="component" value="Unassembled WGS sequence"/>
</dbReference>
<organism evidence="1 2">
    <name type="scientific">Trichuris suis</name>
    <name type="common">pig whipworm</name>
    <dbReference type="NCBI Taxonomy" id="68888"/>
    <lineage>
        <taxon>Eukaryota</taxon>
        <taxon>Metazoa</taxon>
        <taxon>Ecdysozoa</taxon>
        <taxon>Nematoda</taxon>
        <taxon>Enoplea</taxon>
        <taxon>Dorylaimia</taxon>
        <taxon>Trichinellida</taxon>
        <taxon>Trichuridae</taxon>
        <taxon>Trichuris</taxon>
    </lineage>
</organism>
<evidence type="ECO:0000313" key="2">
    <source>
        <dbReference type="Proteomes" id="UP000030764"/>
    </source>
</evidence>
<proteinExistence type="predicted"/>
<evidence type="ECO:0000313" key="1">
    <source>
        <dbReference type="EMBL" id="KFD47744.1"/>
    </source>
</evidence>
<gene>
    <name evidence="1" type="ORF">M513_11356</name>
</gene>
<protein>
    <submittedName>
        <fullName evidence="1">Uncharacterized protein</fullName>
    </submittedName>
</protein>
<name>A0A085LRZ8_9BILA</name>
<dbReference type="AlphaFoldDB" id="A0A085LRZ8"/>
<dbReference type="EMBL" id="KL363315">
    <property type="protein sequence ID" value="KFD47744.1"/>
    <property type="molecule type" value="Genomic_DNA"/>
</dbReference>